<dbReference type="Proteomes" id="UP000024635">
    <property type="component" value="Unassembled WGS sequence"/>
</dbReference>
<dbReference type="AlphaFoldDB" id="A0A016RZC5"/>
<organism evidence="2 3">
    <name type="scientific">Ancylostoma ceylanicum</name>
    <dbReference type="NCBI Taxonomy" id="53326"/>
    <lineage>
        <taxon>Eukaryota</taxon>
        <taxon>Metazoa</taxon>
        <taxon>Ecdysozoa</taxon>
        <taxon>Nematoda</taxon>
        <taxon>Chromadorea</taxon>
        <taxon>Rhabditida</taxon>
        <taxon>Rhabditina</taxon>
        <taxon>Rhabditomorpha</taxon>
        <taxon>Strongyloidea</taxon>
        <taxon>Ancylostomatidae</taxon>
        <taxon>Ancylostomatinae</taxon>
        <taxon>Ancylostoma</taxon>
    </lineage>
</organism>
<sequence>MARFTTTLSLRPFTAGSSRATDPTPTHYPIQMIPRCLHRYRLPVEWTEVLVMPEVYPFIRIKDRDAVELVFMFVCIAGIPFTFVALVIIFTKTPPQMKTYKWIIANLTVTSFLTGIVICFLFDPIPLFPEVACYSKTWIANVCEDANYILLCASIVMLQFTLSSTLVAFIYRMNSLRILSEKFLIFSNCGIQYTTAAAYVLSLIPVVVVLVTGYKPNEEMRGVLEKTPELKFLQDYGSYLAADKDDWNLVIFQVIWLSSSFAIVALCIIVAVAIIVQLHRKRQFMSSKSLALHRSLTIQLTVQVTTLSVNFDTFSDYADSNADIILHTVHESSVRCRFLELGNFANGRSAQSTEYCRYHISDATLSQSIRQAIQEHFLLTSRNKIEFCNACASWKKQRVHLTTNNYLDAALWETTLE</sequence>
<dbReference type="EMBL" id="JARK01001666">
    <property type="protein sequence ID" value="EYB83740.1"/>
    <property type="molecule type" value="Genomic_DNA"/>
</dbReference>
<keyword evidence="1" id="KW-1133">Transmembrane helix</keyword>
<feature type="transmembrane region" description="Helical" evidence="1">
    <location>
        <begin position="69"/>
        <end position="90"/>
    </location>
</feature>
<dbReference type="InterPro" id="IPR019422">
    <property type="entry name" value="7TM_GPCR_serpentine_rcpt_Srh"/>
</dbReference>
<feature type="transmembrane region" description="Helical" evidence="1">
    <location>
        <begin position="254"/>
        <end position="278"/>
    </location>
</feature>
<feature type="transmembrane region" description="Helical" evidence="1">
    <location>
        <begin position="102"/>
        <end position="128"/>
    </location>
</feature>
<accession>A0A016RZC5</accession>
<gene>
    <name evidence="2" type="primary">Acey_s0330.g2698</name>
    <name evidence="2" type="ORF">Y032_0330g2698</name>
</gene>
<proteinExistence type="predicted"/>
<name>A0A016RZC5_9BILA</name>
<keyword evidence="1" id="KW-0812">Transmembrane</keyword>
<evidence type="ECO:0000313" key="2">
    <source>
        <dbReference type="EMBL" id="EYB83740.1"/>
    </source>
</evidence>
<feature type="transmembrane region" description="Helical" evidence="1">
    <location>
        <begin position="183"/>
        <end position="211"/>
    </location>
</feature>
<feature type="transmembrane region" description="Helical" evidence="1">
    <location>
        <begin position="148"/>
        <end position="171"/>
    </location>
</feature>
<evidence type="ECO:0000313" key="3">
    <source>
        <dbReference type="Proteomes" id="UP000024635"/>
    </source>
</evidence>
<dbReference type="OrthoDB" id="5860646at2759"/>
<dbReference type="Pfam" id="PF10318">
    <property type="entry name" value="7TM_GPCR_Srh"/>
    <property type="match status" value="1"/>
</dbReference>
<protein>
    <submittedName>
        <fullName evidence="2">Uncharacterized protein</fullName>
    </submittedName>
</protein>
<keyword evidence="1" id="KW-0472">Membrane</keyword>
<evidence type="ECO:0000256" key="1">
    <source>
        <dbReference type="SAM" id="Phobius"/>
    </source>
</evidence>
<dbReference type="PANTHER" id="PTHR45830">
    <property type="entry name" value="SERPENTINE RECEPTOR, CLASS I"/>
    <property type="match status" value="1"/>
</dbReference>
<comment type="caution">
    <text evidence="2">The sequence shown here is derived from an EMBL/GenBank/DDBJ whole genome shotgun (WGS) entry which is preliminary data.</text>
</comment>
<reference evidence="3" key="1">
    <citation type="journal article" date="2015" name="Nat. Genet.">
        <title>The genome and transcriptome of the zoonotic hookworm Ancylostoma ceylanicum identify infection-specific gene families.</title>
        <authorList>
            <person name="Schwarz E.M."/>
            <person name="Hu Y."/>
            <person name="Antoshechkin I."/>
            <person name="Miller M.M."/>
            <person name="Sternberg P.W."/>
            <person name="Aroian R.V."/>
        </authorList>
    </citation>
    <scope>NUCLEOTIDE SEQUENCE</scope>
    <source>
        <strain evidence="3">HY135</strain>
    </source>
</reference>
<keyword evidence="3" id="KW-1185">Reference proteome</keyword>
<dbReference type="PANTHER" id="PTHR45830:SF15">
    <property type="entry name" value="SERPENTINE RECEPTOR, CLASS I"/>
    <property type="match status" value="1"/>
</dbReference>